<keyword evidence="4" id="KW-1185">Reference proteome</keyword>
<dbReference type="SUPFAM" id="SSF51735">
    <property type="entry name" value="NAD(P)-binding Rossmann-fold domains"/>
    <property type="match status" value="1"/>
</dbReference>
<dbReference type="GO" id="GO:0016020">
    <property type="term" value="C:membrane"/>
    <property type="evidence" value="ECO:0007669"/>
    <property type="project" value="TreeGrafter"/>
</dbReference>
<comment type="similarity">
    <text evidence="1">Belongs to the short-chain dehydrogenases/reductases (SDR) family.</text>
</comment>
<evidence type="ECO:0000256" key="1">
    <source>
        <dbReference type="ARBA" id="ARBA00006484"/>
    </source>
</evidence>
<dbReference type="Proteomes" id="UP001304300">
    <property type="component" value="Chromosome"/>
</dbReference>
<dbReference type="InterPro" id="IPR002347">
    <property type="entry name" value="SDR_fam"/>
</dbReference>
<dbReference type="PANTHER" id="PTHR44196:SF2">
    <property type="entry name" value="SHORT-CHAIN DEHYDROGENASE-RELATED"/>
    <property type="match status" value="1"/>
</dbReference>
<dbReference type="RefSeq" id="WP_317835365.1">
    <property type="nucleotide sequence ID" value="NZ_CP136920.1"/>
</dbReference>
<evidence type="ECO:0000313" key="3">
    <source>
        <dbReference type="EMBL" id="WOO42835.1"/>
    </source>
</evidence>
<dbReference type="KEGG" id="puo:RZN69_07000"/>
<protein>
    <submittedName>
        <fullName evidence="3">SDR family NAD(P)-dependent oxidoreductase</fullName>
    </submittedName>
</protein>
<reference evidence="3 4" key="1">
    <citation type="submission" date="2023-10" db="EMBL/GenBank/DDBJ databases">
        <title>Rubellicoccus peritrichatus gen. nov., sp. nov., isolated from an algae of coral reef tank.</title>
        <authorList>
            <person name="Luo J."/>
        </authorList>
    </citation>
    <scope>NUCLEOTIDE SEQUENCE [LARGE SCALE GENOMIC DNA]</scope>
    <source>
        <strain evidence="3 4">CR14</strain>
    </source>
</reference>
<dbReference type="Gene3D" id="3.40.50.720">
    <property type="entry name" value="NAD(P)-binding Rossmann-like Domain"/>
    <property type="match status" value="1"/>
</dbReference>
<accession>A0AAQ3LFB0</accession>
<keyword evidence="2" id="KW-0560">Oxidoreductase</keyword>
<organism evidence="3 4">
    <name type="scientific">Rubellicoccus peritrichatus</name>
    <dbReference type="NCBI Taxonomy" id="3080537"/>
    <lineage>
        <taxon>Bacteria</taxon>
        <taxon>Pseudomonadati</taxon>
        <taxon>Verrucomicrobiota</taxon>
        <taxon>Opitutia</taxon>
        <taxon>Puniceicoccales</taxon>
        <taxon>Cerasicoccaceae</taxon>
        <taxon>Rubellicoccus</taxon>
    </lineage>
</organism>
<dbReference type="InterPro" id="IPR036291">
    <property type="entry name" value="NAD(P)-bd_dom_sf"/>
</dbReference>
<proteinExistence type="inferred from homology"/>
<sequence length="276" mass="29967">MFRNYSMTSGSAAYVHKITAVVVTGGSSGIGKTFIEQIFKLGSEIQFCNLSRKKPEFPALTGLKLEHFPCDLTDKSQIEVVFPELDAFLAQHGGDGEILLINNSGFGCYGSAQDLEIGRELEMLSLNINALVHLTGLMLPRMLKQGGVVLDVASTAAFQPTPQLSAYGATKAFVLHWNLALGDDLKGTKVRTLCLCPGPTATNFFKAAGFDESPLPNFGQTAEQVVDETLRALNKGKRLVVTGFSNKLIAFFSSRFLSKPMVTGISGWILRKVRQQ</sequence>
<dbReference type="PRINTS" id="PR00081">
    <property type="entry name" value="GDHRDH"/>
</dbReference>
<dbReference type="GO" id="GO:0016491">
    <property type="term" value="F:oxidoreductase activity"/>
    <property type="evidence" value="ECO:0007669"/>
    <property type="project" value="UniProtKB-KW"/>
</dbReference>
<dbReference type="PROSITE" id="PS00061">
    <property type="entry name" value="ADH_SHORT"/>
    <property type="match status" value="1"/>
</dbReference>
<dbReference type="AlphaFoldDB" id="A0AAQ3LFB0"/>
<dbReference type="Pfam" id="PF00106">
    <property type="entry name" value="adh_short"/>
    <property type="match status" value="1"/>
</dbReference>
<evidence type="ECO:0000256" key="2">
    <source>
        <dbReference type="ARBA" id="ARBA00023002"/>
    </source>
</evidence>
<dbReference type="InterPro" id="IPR020904">
    <property type="entry name" value="Sc_DH/Rdtase_CS"/>
</dbReference>
<dbReference type="CDD" id="cd05233">
    <property type="entry name" value="SDR_c"/>
    <property type="match status" value="1"/>
</dbReference>
<name>A0AAQ3LFB0_9BACT</name>
<dbReference type="EMBL" id="CP136920">
    <property type="protein sequence ID" value="WOO42835.1"/>
    <property type="molecule type" value="Genomic_DNA"/>
</dbReference>
<evidence type="ECO:0000313" key="4">
    <source>
        <dbReference type="Proteomes" id="UP001304300"/>
    </source>
</evidence>
<dbReference type="PANTHER" id="PTHR44196">
    <property type="entry name" value="DEHYDROGENASE/REDUCTASE SDR FAMILY MEMBER 7B"/>
    <property type="match status" value="1"/>
</dbReference>
<gene>
    <name evidence="3" type="ORF">RZN69_07000</name>
</gene>